<feature type="signal peptide" evidence="4">
    <location>
        <begin position="1"/>
        <end position="16"/>
    </location>
</feature>
<feature type="chain" id="PRO_5002307795" evidence="4">
    <location>
        <begin position="17"/>
        <end position="356"/>
    </location>
</feature>
<proteinExistence type="predicted"/>
<organism evidence="6 7">
    <name type="scientific">Ancylostoma ceylanicum</name>
    <dbReference type="NCBI Taxonomy" id="53326"/>
    <lineage>
        <taxon>Eukaryota</taxon>
        <taxon>Metazoa</taxon>
        <taxon>Ecdysozoa</taxon>
        <taxon>Nematoda</taxon>
        <taxon>Chromadorea</taxon>
        <taxon>Rhabditida</taxon>
        <taxon>Rhabditina</taxon>
        <taxon>Rhabditomorpha</taxon>
        <taxon>Strongyloidea</taxon>
        <taxon>Ancylostomatidae</taxon>
        <taxon>Ancylostomatinae</taxon>
        <taxon>Ancylostoma</taxon>
    </lineage>
</organism>
<sequence>MKSAVLVLLCAAAATADINPRCYQKIKQGPCLAYFPRYAFDASIGECVEFVYGGCRGNGNRFSSKSECERTCMRSRGGLGLPDIGLLPSYTGYLSIRGSKGSAIEMLPLVAAFALALGVRGSSDPCTLPLDAGHCLAFIKRYGYNTAKGKCVEFVYGGCEGNENNFVSMENCEKECVGKGPNLDKKVSVPNRAKRSLSLQRNGNLPKPFQGALGKVSSMKNKIGGALKKVKSIFGKNKKQGSTEGLVGTDFEKDVWSKHKQLLIRKVPFCMQIIDLGSKKAKKVVTRYVFDKNQGKCIQIKYRRPDKEYQSVKKGYIYHTNKNNFEFISDCKRECEGKQHEEPDLKAILASEGIYT</sequence>
<keyword evidence="3" id="KW-1015">Disulfide bond</keyword>
<dbReference type="Gene3D" id="4.10.410.10">
    <property type="entry name" value="Pancreatic trypsin inhibitor Kunitz domain"/>
    <property type="match status" value="3"/>
</dbReference>
<keyword evidence="7" id="KW-1185">Reference proteome</keyword>
<dbReference type="PROSITE" id="PS00280">
    <property type="entry name" value="BPTI_KUNITZ_1"/>
    <property type="match status" value="2"/>
</dbReference>
<dbReference type="EMBL" id="KE124799">
    <property type="protein sequence ID" value="EPB79153.1"/>
    <property type="molecule type" value="Genomic_DNA"/>
</dbReference>
<reference evidence="6 7" key="1">
    <citation type="submission" date="2013-05" db="EMBL/GenBank/DDBJ databases">
        <title>Draft genome of the parasitic nematode Anyclostoma ceylanicum.</title>
        <authorList>
            <person name="Mitreva M."/>
        </authorList>
    </citation>
    <scope>NUCLEOTIDE SEQUENCE [LARGE SCALE GENOMIC DNA]</scope>
</reference>
<feature type="domain" description="BPTI/Kunitz inhibitor" evidence="5">
    <location>
        <begin position="126"/>
        <end position="176"/>
    </location>
</feature>
<dbReference type="FunFam" id="4.10.410.10:FF:000020">
    <property type="entry name" value="Collagen, type VI, alpha 3"/>
    <property type="match status" value="2"/>
</dbReference>
<dbReference type="GO" id="GO:0004867">
    <property type="term" value="F:serine-type endopeptidase inhibitor activity"/>
    <property type="evidence" value="ECO:0007669"/>
    <property type="project" value="UniProtKB-KW"/>
</dbReference>
<keyword evidence="2" id="KW-0722">Serine protease inhibitor</keyword>
<dbReference type="PROSITE" id="PS50279">
    <property type="entry name" value="BPTI_KUNITZ_2"/>
    <property type="match status" value="3"/>
</dbReference>
<dbReference type="InterPro" id="IPR036880">
    <property type="entry name" value="Kunitz_BPTI_sf"/>
</dbReference>
<name>A0A0D6M6M5_9BILA</name>
<dbReference type="InterPro" id="IPR020901">
    <property type="entry name" value="Prtase_inh_Kunz-CS"/>
</dbReference>
<dbReference type="PRINTS" id="PR00759">
    <property type="entry name" value="BASICPTASE"/>
</dbReference>
<gene>
    <name evidence="6" type="ORF">ANCCEY_01792</name>
</gene>
<evidence type="ECO:0000313" key="6">
    <source>
        <dbReference type="EMBL" id="EPB79153.1"/>
    </source>
</evidence>
<dbReference type="Pfam" id="PF00014">
    <property type="entry name" value="Kunitz_BPTI"/>
    <property type="match status" value="2"/>
</dbReference>
<evidence type="ECO:0000313" key="7">
    <source>
        <dbReference type="Proteomes" id="UP000054495"/>
    </source>
</evidence>
<dbReference type="PANTHER" id="PTHR10083:SF374">
    <property type="entry name" value="BPTI_KUNITZ INHIBITOR DOMAIN-CONTAINING PROTEIN"/>
    <property type="match status" value="1"/>
</dbReference>
<protein>
    <submittedName>
        <fullName evidence="6">Kunitz/Bovine pancreatic trypsin inhibitor domain protein</fullName>
    </submittedName>
</protein>
<dbReference type="SMART" id="SM00131">
    <property type="entry name" value="KU"/>
    <property type="match status" value="3"/>
</dbReference>
<dbReference type="InterPro" id="IPR002223">
    <property type="entry name" value="Kunitz_BPTI"/>
</dbReference>
<keyword evidence="4" id="KW-0732">Signal</keyword>
<evidence type="ECO:0000256" key="4">
    <source>
        <dbReference type="SAM" id="SignalP"/>
    </source>
</evidence>
<dbReference type="CDD" id="cd00109">
    <property type="entry name" value="Kunitz-type"/>
    <property type="match status" value="2"/>
</dbReference>
<keyword evidence="1" id="KW-0646">Protease inhibitor</keyword>
<dbReference type="GO" id="GO:0005615">
    <property type="term" value="C:extracellular space"/>
    <property type="evidence" value="ECO:0007669"/>
    <property type="project" value="TreeGrafter"/>
</dbReference>
<dbReference type="PANTHER" id="PTHR10083">
    <property type="entry name" value="KUNITZ-TYPE PROTEASE INHIBITOR-RELATED"/>
    <property type="match status" value="1"/>
</dbReference>
<dbReference type="SUPFAM" id="SSF57362">
    <property type="entry name" value="BPTI-like"/>
    <property type="match status" value="3"/>
</dbReference>
<evidence type="ECO:0000256" key="2">
    <source>
        <dbReference type="ARBA" id="ARBA00022900"/>
    </source>
</evidence>
<accession>A0A0D6M6M5</accession>
<feature type="domain" description="BPTI/Kunitz inhibitor" evidence="5">
    <location>
        <begin position="22"/>
        <end position="72"/>
    </location>
</feature>
<feature type="domain" description="BPTI/Kunitz inhibitor" evidence="5">
    <location>
        <begin position="270"/>
        <end position="335"/>
    </location>
</feature>
<evidence type="ECO:0000256" key="3">
    <source>
        <dbReference type="ARBA" id="ARBA00023157"/>
    </source>
</evidence>
<evidence type="ECO:0000256" key="1">
    <source>
        <dbReference type="ARBA" id="ARBA00022690"/>
    </source>
</evidence>
<dbReference type="InterPro" id="IPR050098">
    <property type="entry name" value="TFPI/VKTCI-like"/>
</dbReference>
<evidence type="ECO:0000259" key="5">
    <source>
        <dbReference type="PROSITE" id="PS50279"/>
    </source>
</evidence>
<dbReference type="Proteomes" id="UP000054495">
    <property type="component" value="Unassembled WGS sequence"/>
</dbReference>
<dbReference type="AlphaFoldDB" id="A0A0D6M6M5"/>